<keyword evidence="5 7" id="KW-1133">Transmembrane helix</keyword>
<evidence type="ECO:0000256" key="1">
    <source>
        <dbReference type="ARBA" id="ARBA00004141"/>
    </source>
</evidence>
<dbReference type="GO" id="GO:0006882">
    <property type="term" value="P:intracellular zinc ion homeostasis"/>
    <property type="evidence" value="ECO:0007669"/>
    <property type="project" value="TreeGrafter"/>
</dbReference>
<evidence type="ECO:0000256" key="2">
    <source>
        <dbReference type="ARBA" id="ARBA00008114"/>
    </source>
</evidence>
<dbReference type="InterPro" id="IPR002524">
    <property type="entry name" value="Cation_efflux"/>
</dbReference>
<reference evidence="10 11" key="1">
    <citation type="submission" date="2019-11" db="EMBL/GenBank/DDBJ databases">
        <authorList>
            <person name="Im W.T."/>
        </authorList>
    </citation>
    <scope>NUCLEOTIDE SEQUENCE [LARGE SCALE GENOMIC DNA]</scope>
    <source>
        <strain evidence="10 11">SB-02</strain>
    </source>
</reference>
<comment type="subcellular location">
    <subcellularLocation>
        <location evidence="1">Membrane</location>
        <topology evidence="1">Multi-pass membrane protein</topology>
    </subcellularLocation>
</comment>
<keyword evidence="11" id="KW-1185">Reference proteome</keyword>
<dbReference type="SUPFAM" id="SSF160240">
    <property type="entry name" value="Cation efflux protein cytoplasmic domain-like"/>
    <property type="match status" value="1"/>
</dbReference>
<dbReference type="EMBL" id="CP046566">
    <property type="protein sequence ID" value="QGW27583.1"/>
    <property type="molecule type" value="Genomic_DNA"/>
</dbReference>
<feature type="transmembrane region" description="Helical" evidence="7">
    <location>
        <begin position="47"/>
        <end position="65"/>
    </location>
</feature>
<evidence type="ECO:0000259" key="8">
    <source>
        <dbReference type="Pfam" id="PF01545"/>
    </source>
</evidence>
<evidence type="ECO:0000256" key="3">
    <source>
        <dbReference type="ARBA" id="ARBA00022448"/>
    </source>
</evidence>
<name>A0A6I6G7W0_9BACT</name>
<dbReference type="Pfam" id="PF01545">
    <property type="entry name" value="Cation_efflux"/>
    <property type="match status" value="1"/>
</dbReference>
<proteinExistence type="inferred from homology"/>
<dbReference type="InterPro" id="IPR027470">
    <property type="entry name" value="Cation_efflux_CTD"/>
</dbReference>
<dbReference type="GO" id="GO:0015086">
    <property type="term" value="F:cadmium ion transmembrane transporter activity"/>
    <property type="evidence" value="ECO:0007669"/>
    <property type="project" value="TreeGrafter"/>
</dbReference>
<feature type="transmembrane region" description="Helical" evidence="7">
    <location>
        <begin position="16"/>
        <end position="35"/>
    </location>
</feature>
<dbReference type="Gene3D" id="1.20.1510.10">
    <property type="entry name" value="Cation efflux protein transmembrane domain"/>
    <property type="match status" value="1"/>
</dbReference>
<dbReference type="GO" id="GO:0005886">
    <property type="term" value="C:plasma membrane"/>
    <property type="evidence" value="ECO:0007669"/>
    <property type="project" value="TreeGrafter"/>
</dbReference>
<dbReference type="NCBIfam" id="TIGR01297">
    <property type="entry name" value="CDF"/>
    <property type="match status" value="1"/>
</dbReference>
<evidence type="ECO:0000256" key="4">
    <source>
        <dbReference type="ARBA" id="ARBA00022692"/>
    </source>
</evidence>
<feature type="transmembrane region" description="Helical" evidence="7">
    <location>
        <begin position="81"/>
        <end position="100"/>
    </location>
</feature>
<evidence type="ECO:0000313" key="11">
    <source>
        <dbReference type="Proteomes" id="UP000426027"/>
    </source>
</evidence>
<feature type="transmembrane region" description="Helical" evidence="7">
    <location>
        <begin position="183"/>
        <end position="200"/>
    </location>
</feature>
<dbReference type="PANTHER" id="PTHR43840:SF15">
    <property type="entry name" value="MITOCHONDRIAL METAL TRANSPORTER 1-RELATED"/>
    <property type="match status" value="1"/>
</dbReference>
<accession>A0A6I6G7W0</accession>
<dbReference type="GO" id="GO:0015341">
    <property type="term" value="F:zinc efflux antiporter activity"/>
    <property type="evidence" value="ECO:0007669"/>
    <property type="project" value="TreeGrafter"/>
</dbReference>
<evidence type="ECO:0000256" key="6">
    <source>
        <dbReference type="ARBA" id="ARBA00023136"/>
    </source>
</evidence>
<dbReference type="Proteomes" id="UP000426027">
    <property type="component" value="Chromosome"/>
</dbReference>
<dbReference type="InterPro" id="IPR027469">
    <property type="entry name" value="Cation_efflux_TMD_sf"/>
</dbReference>
<evidence type="ECO:0000313" key="10">
    <source>
        <dbReference type="EMBL" id="QGW27583.1"/>
    </source>
</evidence>
<evidence type="ECO:0000256" key="7">
    <source>
        <dbReference type="SAM" id="Phobius"/>
    </source>
</evidence>
<gene>
    <name evidence="10" type="ORF">GLV81_05280</name>
</gene>
<keyword evidence="3" id="KW-0813">Transport</keyword>
<dbReference type="Gene3D" id="3.30.70.1350">
    <property type="entry name" value="Cation efflux protein, cytoplasmic domain"/>
    <property type="match status" value="1"/>
</dbReference>
<dbReference type="PANTHER" id="PTHR43840">
    <property type="entry name" value="MITOCHONDRIAL METAL TRANSPORTER 1-RELATED"/>
    <property type="match status" value="1"/>
</dbReference>
<dbReference type="GO" id="GO:0015093">
    <property type="term" value="F:ferrous iron transmembrane transporter activity"/>
    <property type="evidence" value="ECO:0007669"/>
    <property type="project" value="TreeGrafter"/>
</dbReference>
<keyword evidence="6 7" id="KW-0472">Membrane</keyword>
<feature type="transmembrane region" description="Helical" evidence="7">
    <location>
        <begin position="112"/>
        <end position="136"/>
    </location>
</feature>
<dbReference type="RefSeq" id="WP_157477482.1">
    <property type="nucleotide sequence ID" value="NZ_CP046566.1"/>
</dbReference>
<feature type="domain" description="Cation efflux protein cytoplasmic" evidence="9">
    <location>
        <begin position="217"/>
        <end position="289"/>
    </location>
</feature>
<feature type="domain" description="Cation efflux protein transmembrane" evidence="8">
    <location>
        <begin position="19"/>
        <end position="207"/>
    </location>
</feature>
<evidence type="ECO:0000259" key="9">
    <source>
        <dbReference type="Pfam" id="PF16916"/>
    </source>
</evidence>
<dbReference type="InterPro" id="IPR058533">
    <property type="entry name" value="Cation_efflux_TM"/>
</dbReference>
<organism evidence="10 11">
    <name type="scientific">Phnomibacter ginsenosidimutans</name>
    <dbReference type="NCBI Taxonomy" id="2676868"/>
    <lineage>
        <taxon>Bacteria</taxon>
        <taxon>Pseudomonadati</taxon>
        <taxon>Bacteroidota</taxon>
        <taxon>Chitinophagia</taxon>
        <taxon>Chitinophagales</taxon>
        <taxon>Chitinophagaceae</taxon>
        <taxon>Phnomibacter</taxon>
    </lineage>
</organism>
<feature type="transmembrane region" description="Helical" evidence="7">
    <location>
        <begin position="157"/>
        <end position="177"/>
    </location>
</feature>
<dbReference type="KEGG" id="fls:GLV81_05280"/>
<dbReference type="Pfam" id="PF16916">
    <property type="entry name" value="ZT_dimer"/>
    <property type="match status" value="1"/>
</dbReference>
<dbReference type="InterPro" id="IPR050291">
    <property type="entry name" value="CDF_Transporter"/>
</dbReference>
<evidence type="ECO:0000256" key="5">
    <source>
        <dbReference type="ARBA" id="ARBA00022989"/>
    </source>
</evidence>
<dbReference type="InterPro" id="IPR036837">
    <property type="entry name" value="Cation_efflux_CTD_sf"/>
</dbReference>
<sequence>MPAREATLQSFRVQRWVTLVGVVLLILKFAAYYVTHSVAILTDALESIVNVVAGGISLYSLYVAAKPRDKDHPYGHGKAEFLSAGVEGTLIGVAGVWIIIEAIQKLLHPAPIHQLDIGLVLIAISGVVNYLVGAIAEKTGHKNNSLAIVATGKHLKSDAYSTAGLVAGLLLLMFTQWQWVDSAVALLFGLLIIFTGIGIVRKSVAGIMDEADTDLLQQMVTLLNKERQPNWIDLHNLRIIKYGNQMHVDCHLTIPWYLNVHEAHAEVDLLTNAVRHEFGSSLEIFTHTDGCLPFSCRICQVQECPHRKQHFVRSIPWTLHNLFENKKHRIEHEA</sequence>
<dbReference type="SUPFAM" id="SSF161111">
    <property type="entry name" value="Cation efflux protein transmembrane domain-like"/>
    <property type="match status" value="1"/>
</dbReference>
<comment type="similarity">
    <text evidence="2">Belongs to the cation diffusion facilitator (CDF) transporter (TC 2.A.4) family.</text>
</comment>
<dbReference type="AlphaFoldDB" id="A0A6I6G7W0"/>
<protein>
    <submittedName>
        <fullName evidence="10">Cation diffusion facilitator family transporter</fullName>
    </submittedName>
</protein>
<keyword evidence="4 7" id="KW-0812">Transmembrane</keyword>